<dbReference type="GO" id="GO:0005524">
    <property type="term" value="F:ATP binding"/>
    <property type="evidence" value="ECO:0007669"/>
    <property type="project" value="UniProtKB-KW"/>
</dbReference>
<dbReference type="PANTHER" id="PTHR43642">
    <property type="entry name" value="HYBRID SIGNAL TRANSDUCTION HISTIDINE KINASE G"/>
    <property type="match status" value="1"/>
</dbReference>
<dbReference type="SUPFAM" id="SSF55781">
    <property type="entry name" value="GAF domain-like"/>
    <property type="match status" value="1"/>
</dbReference>
<evidence type="ECO:0000256" key="10">
    <source>
        <dbReference type="ARBA" id="ARBA00022989"/>
    </source>
</evidence>
<dbReference type="FunFam" id="1.10.287.130:FF:000004">
    <property type="entry name" value="Ethylene receptor 1"/>
    <property type="match status" value="1"/>
</dbReference>
<dbReference type="InterPro" id="IPR011006">
    <property type="entry name" value="CheY-like_superfamily"/>
</dbReference>
<dbReference type="PROSITE" id="PS50894">
    <property type="entry name" value="HPT"/>
    <property type="match status" value="1"/>
</dbReference>
<dbReference type="SUPFAM" id="SSF56112">
    <property type="entry name" value="Protein kinase-like (PK-like)"/>
    <property type="match status" value="1"/>
</dbReference>
<dbReference type="Gene3D" id="1.20.120.160">
    <property type="entry name" value="HPT domain"/>
    <property type="match status" value="1"/>
</dbReference>
<feature type="domain" description="Response regulatory" evidence="18">
    <location>
        <begin position="1796"/>
        <end position="1913"/>
    </location>
</feature>
<feature type="modified residue" description="4-aspartylphosphate" evidence="14">
    <location>
        <position position="1845"/>
    </location>
</feature>
<keyword evidence="7" id="KW-0547">Nucleotide-binding</keyword>
<dbReference type="Gene3D" id="3.40.50.2300">
    <property type="match status" value="1"/>
</dbReference>
<evidence type="ECO:0000259" key="16">
    <source>
        <dbReference type="PROSITE" id="PS50011"/>
    </source>
</evidence>
<sequence>MNGRSQRPGVGGHGPWDVAGASCYRGGRGTAPGLPRGDAAVPDEPYRLRRREVIHRTSTTTVIRAVLEDGRPVVLKEMMGETAVGLVDRLRHEHDILSRFDSTLVVRPVGVWPDGPDGPALVLEDIGGITLSEWIATAPPDLAGRIAVAEALARGLAHVHERGVLHGDLSTHNIVLNPKDGRINYIDFGGALALGRGESAPAEALPTVLDLTAVAPERTGRMNRPVDHRADLYSLGAILYQLFADRPPFLGEERLDLLHAHLALRPVPLDELLPGFPPVLGEIVAALLMKDATARYRNAADLAEDLGRCRAGFEPTGAGGGRIAAFALTAGDDGDAFGDSILYGRAAPLSILEEAFDVARDGRSGAVLVTGAPGIGKTALAAGIRDRVAQAGGHFAAGKFEQQQRDVPYLGLTQAFAGLVRSVLTEPDAMVAAWRTALLDRLGRSAGALAELVPGLDRLIGPQPPAAPLAPAEAGNRLTQAVQDLVAVFATPDHPLVLLVDDLQWADVASLELLGPICRAVPSGGLLLIGTCRDGEADPGQALHDTLRALDAQLGGVLRIDLQPLAPEDIEAMLATAYRGEPGDMAAAAALVHAKTLGNPLFARQLLDHLRETGAIGPTGRWDLGRIAAVQATDNVVGFLADRIGHLPEGLRRVVTTSACLGMQVDADVLGAVLGFDGPPLRAILDGAVAEGLMTAREGGFAFAHDRIREAAYRLADDPAGLHRRIAWLLLERTAPDELPGAAFAIARHLNAAGSLEDDPELRSRCAEINLIAARQARAAAAFGPARDYAETGLGLTDPGHWDTRYADMAEAALLLAECRMLTQDHAAFDREVEGLAARLRDDEHRLQLAMLQLVSLDARLMENEAIEVGRRALRLVGIDLPETAECQGEAVGAEFAEFQRLMAGRPAEMLLDLPPLQDRRLAAAMQILFRLAPDAHNTLQPALFALMALRNANLMLQHGGDTLAPGIIVTLALTLRGMTGDSVTADAFARTAVALDAKLGHPLTASTTFVYTYFLRHWLHPLDGALQLNLDGIRAGFEMGDIQFGAYHAAAYVIHLLGSGGGLAEVARIGEEHLRLIGEKNRTAAEHCRMQIDFAAALMGTSAASTSLARDRVRSDAEEEAWLDAMDLVARGNYLIRRLQLALLFRDADLVRQLVGPTAASLPAVAGVAVEADGVAFLLLATVAQDSGRDEGFAALRDRLRGWSEQNPHNFGALHQLVEAELARVEGRAGDALRLYGDAIRRAEASKLTHHAALANEQAGRFCLGLGNEVSGMAHLREAATLYGYWGAAAKVAALEEEFPRLAVRSRPGRASLRESGSSTGEDDIDFRAVLRAAHSISGEIELRQLVQRVLGAIQDSAGASYGVLVLRRDDGLHVEAVGRNREVSLLNGDGSGRLEDSDAVPQSVLSYVLRTREALVLDNAQHSPEFLRDPYIRTHRVASILCAPLDERGQVDGLIYLENNLAAGVFSPRRLEVVQVLAAQAAIALANARLFTALDGARTDLLLANEGLEQKVSERTAELDTARKRAVAKEREARRARRAAEIANEAKSRFLAVVSHEIRTPMNGVLGMLQILDRDPLPEEQRRYLEIAEESGRSLLDLIDGILDYARLENSQESLDLHDFDLRRLVADAVELIRPQVAAKGLSLTLSIDAPPEAILHSDPRRLGRVLINLLSNAVKFTADGGITVTVGLEPMAGAMPRSTLRMAVADSGIGIAPEMHERIFGDFIQADSSIARRYGGTGLGLAICRRIIDLLGGTLTVDSTPGAGSTFRLAVPVMPGTAQPQAAAPVAAGPVLSVLVVDDDPINRAVAAGLLGRLGHRVILADSGQAAIEAAAAGGFDVVMMDLHMPGMDGLEATRRIRALPGDREPPQILALTADLTDGSRQRCALAGIERILGKPLQLAVLQRMLAAISEARSPVEPPAPSADPAALVDEEFFTERQEILGTGELARLALMFQRVSRPLVRAIDAAAGTGDRRDMARLAHRLSSSAGALGLIRLARQASAIEAGANGDMPIDRLAEMATELAPLRRGSIDALMAEIRRPAAQPRASVRTPSL</sequence>
<evidence type="ECO:0000256" key="9">
    <source>
        <dbReference type="ARBA" id="ARBA00022840"/>
    </source>
</evidence>
<feature type="domain" description="HPt" evidence="19">
    <location>
        <begin position="1945"/>
        <end position="2039"/>
    </location>
</feature>
<dbReference type="InterPro" id="IPR003594">
    <property type="entry name" value="HATPase_dom"/>
</dbReference>
<evidence type="ECO:0000256" key="4">
    <source>
        <dbReference type="ARBA" id="ARBA00022553"/>
    </source>
</evidence>
<dbReference type="InterPro" id="IPR027417">
    <property type="entry name" value="P-loop_NTPase"/>
</dbReference>
<evidence type="ECO:0000256" key="13">
    <source>
        <dbReference type="PROSITE-ProRule" id="PRU00110"/>
    </source>
</evidence>
<dbReference type="Pfam" id="PF01590">
    <property type="entry name" value="GAF"/>
    <property type="match status" value="1"/>
</dbReference>
<dbReference type="PROSITE" id="PS50011">
    <property type="entry name" value="PROTEIN_KINASE_DOM"/>
    <property type="match status" value="1"/>
</dbReference>
<evidence type="ECO:0000259" key="17">
    <source>
        <dbReference type="PROSITE" id="PS50109"/>
    </source>
</evidence>
<dbReference type="GO" id="GO:0016020">
    <property type="term" value="C:membrane"/>
    <property type="evidence" value="ECO:0007669"/>
    <property type="project" value="UniProtKB-SubCell"/>
</dbReference>
<evidence type="ECO:0000256" key="15">
    <source>
        <dbReference type="SAM" id="Coils"/>
    </source>
</evidence>
<dbReference type="PANTHER" id="PTHR43642:SF1">
    <property type="entry name" value="HYBRID SIGNAL TRANSDUCTION HISTIDINE KINASE G"/>
    <property type="match status" value="1"/>
</dbReference>
<dbReference type="EC" id="2.7.13.3" evidence="3"/>
<feature type="modified residue" description="Phosphohistidine" evidence="13">
    <location>
        <position position="1984"/>
    </location>
</feature>
<dbReference type="InterPro" id="IPR053159">
    <property type="entry name" value="Hybrid_Histidine_Kinase"/>
</dbReference>
<dbReference type="Gene3D" id="3.30.450.40">
    <property type="match status" value="1"/>
</dbReference>
<keyword evidence="11" id="KW-0902">Two-component regulatory system</keyword>
<dbReference type="GO" id="GO:0000155">
    <property type="term" value="F:phosphorelay sensor kinase activity"/>
    <property type="evidence" value="ECO:0007669"/>
    <property type="project" value="InterPro"/>
</dbReference>
<keyword evidence="10" id="KW-1133">Transmembrane helix</keyword>
<dbReference type="SUPFAM" id="SSF47226">
    <property type="entry name" value="Histidine-containing phosphotransfer domain, HPT domain"/>
    <property type="match status" value="1"/>
</dbReference>
<dbReference type="Pfam" id="PF13191">
    <property type="entry name" value="AAA_16"/>
    <property type="match status" value="1"/>
</dbReference>
<evidence type="ECO:0000313" key="20">
    <source>
        <dbReference type="EMBL" id="OWJ66696.1"/>
    </source>
</evidence>
<dbReference type="InterPro" id="IPR008207">
    <property type="entry name" value="Sig_transdc_His_kin_Hpt_dom"/>
</dbReference>
<dbReference type="CDD" id="cd17546">
    <property type="entry name" value="REC_hyHK_CKI1_RcsC-like"/>
    <property type="match status" value="1"/>
</dbReference>
<dbReference type="InterPro" id="IPR036097">
    <property type="entry name" value="HisK_dim/P_sf"/>
</dbReference>
<dbReference type="Gene3D" id="1.10.510.10">
    <property type="entry name" value="Transferase(Phosphotransferase) domain 1"/>
    <property type="match status" value="1"/>
</dbReference>
<dbReference type="InterPro" id="IPR008266">
    <property type="entry name" value="Tyr_kinase_AS"/>
</dbReference>
<evidence type="ECO:0000256" key="14">
    <source>
        <dbReference type="PROSITE-ProRule" id="PRU00169"/>
    </source>
</evidence>
<dbReference type="SUPFAM" id="SSF52172">
    <property type="entry name" value="CheY-like"/>
    <property type="match status" value="1"/>
</dbReference>
<evidence type="ECO:0000256" key="8">
    <source>
        <dbReference type="ARBA" id="ARBA00022777"/>
    </source>
</evidence>
<keyword evidence="15" id="KW-0175">Coiled coil</keyword>
<keyword evidence="9" id="KW-0067">ATP-binding</keyword>
<evidence type="ECO:0000256" key="6">
    <source>
        <dbReference type="ARBA" id="ARBA00022692"/>
    </source>
</evidence>
<dbReference type="Pfam" id="PF00512">
    <property type="entry name" value="HisKA"/>
    <property type="match status" value="1"/>
</dbReference>
<dbReference type="SUPFAM" id="SSF47384">
    <property type="entry name" value="Homodimeric domain of signal transducing histidine kinase"/>
    <property type="match status" value="1"/>
</dbReference>
<gene>
    <name evidence="20" type="ORF">BWR60_12965</name>
</gene>
<dbReference type="CDD" id="cd16922">
    <property type="entry name" value="HATPase_EvgS-ArcB-TorS-like"/>
    <property type="match status" value="1"/>
</dbReference>
<evidence type="ECO:0000313" key="21">
    <source>
        <dbReference type="Proteomes" id="UP000196655"/>
    </source>
</evidence>
<dbReference type="InterPro" id="IPR000719">
    <property type="entry name" value="Prot_kinase_dom"/>
</dbReference>
<dbReference type="OrthoDB" id="9789238at2"/>
<dbReference type="InterPro" id="IPR036890">
    <property type="entry name" value="HATPase_C_sf"/>
</dbReference>
<dbReference type="InterPro" id="IPR001789">
    <property type="entry name" value="Sig_transdc_resp-reg_receiver"/>
</dbReference>
<evidence type="ECO:0000256" key="7">
    <source>
        <dbReference type="ARBA" id="ARBA00022741"/>
    </source>
</evidence>
<dbReference type="Gene3D" id="1.10.287.130">
    <property type="match status" value="1"/>
</dbReference>
<dbReference type="PRINTS" id="PR00344">
    <property type="entry name" value="BCTRLSENSOR"/>
</dbReference>
<dbReference type="PROSITE" id="PS50110">
    <property type="entry name" value="RESPONSE_REGULATORY"/>
    <property type="match status" value="1"/>
</dbReference>
<dbReference type="PROSITE" id="PS00109">
    <property type="entry name" value="PROTEIN_KINASE_TYR"/>
    <property type="match status" value="1"/>
</dbReference>
<dbReference type="InterPro" id="IPR029016">
    <property type="entry name" value="GAF-like_dom_sf"/>
</dbReference>
<dbReference type="CDD" id="cd00082">
    <property type="entry name" value="HisKA"/>
    <property type="match status" value="1"/>
</dbReference>
<evidence type="ECO:0000256" key="11">
    <source>
        <dbReference type="ARBA" id="ARBA00023012"/>
    </source>
</evidence>
<dbReference type="Pfam" id="PF01627">
    <property type="entry name" value="Hpt"/>
    <property type="match status" value="1"/>
</dbReference>
<dbReference type="SMART" id="SM00065">
    <property type="entry name" value="GAF"/>
    <property type="match status" value="1"/>
</dbReference>
<protein>
    <recommendedName>
        <fullName evidence="3">histidine kinase</fullName>
        <ecNumber evidence="3">2.7.13.3</ecNumber>
    </recommendedName>
</protein>
<dbReference type="SMART" id="SM00388">
    <property type="entry name" value="HisKA"/>
    <property type="match status" value="1"/>
</dbReference>
<evidence type="ECO:0000259" key="19">
    <source>
        <dbReference type="PROSITE" id="PS50894"/>
    </source>
</evidence>
<feature type="domain" description="Histidine kinase" evidence="17">
    <location>
        <begin position="1555"/>
        <end position="1778"/>
    </location>
</feature>
<comment type="subcellular location">
    <subcellularLocation>
        <location evidence="2">Membrane</location>
    </subcellularLocation>
</comment>
<dbReference type="InterPro" id="IPR003018">
    <property type="entry name" value="GAF"/>
</dbReference>
<proteinExistence type="predicted"/>
<dbReference type="Pfam" id="PF00072">
    <property type="entry name" value="Response_reg"/>
    <property type="match status" value="1"/>
</dbReference>
<dbReference type="Pfam" id="PF00069">
    <property type="entry name" value="Pkinase"/>
    <property type="match status" value="1"/>
</dbReference>
<feature type="domain" description="Protein kinase" evidence="16">
    <location>
        <begin position="48"/>
        <end position="313"/>
    </location>
</feature>
<dbReference type="InterPro" id="IPR003661">
    <property type="entry name" value="HisK_dim/P_dom"/>
</dbReference>
<keyword evidence="5" id="KW-0808">Transferase</keyword>
<dbReference type="EMBL" id="NHON01000020">
    <property type="protein sequence ID" value="OWJ66696.1"/>
    <property type="molecule type" value="Genomic_DNA"/>
</dbReference>
<dbReference type="Proteomes" id="UP000196655">
    <property type="component" value="Unassembled WGS sequence"/>
</dbReference>
<dbReference type="InterPro" id="IPR011009">
    <property type="entry name" value="Kinase-like_dom_sf"/>
</dbReference>
<dbReference type="InterPro" id="IPR041664">
    <property type="entry name" value="AAA_16"/>
</dbReference>
<evidence type="ECO:0000256" key="2">
    <source>
        <dbReference type="ARBA" id="ARBA00004370"/>
    </source>
</evidence>
<evidence type="ECO:0000256" key="3">
    <source>
        <dbReference type="ARBA" id="ARBA00012438"/>
    </source>
</evidence>
<dbReference type="SUPFAM" id="SSF55874">
    <property type="entry name" value="ATPase domain of HSP90 chaperone/DNA topoisomerase II/histidine kinase"/>
    <property type="match status" value="1"/>
</dbReference>
<keyword evidence="6" id="KW-0812">Transmembrane</keyword>
<keyword evidence="4 14" id="KW-0597">Phosphoprotein</keyword>
<dbReference type="SMART" id="SM00448">
    <property type="entry name" value="REC"/>
    <property type="match status" value="1"/>
</dbReference>
<organism evidence="20 21">
    <name type="scientific">Inquilinus limosus</name>
    <dbReference type="NCBI Taxonomy" id="171674"/>
    <lineage>
        <taxon>Bacteria</taxon>
        <taxon>Pseudomonadati</taxon>
        <taxon>Pseudomonadota</taxon>
        <taxon>Alphaproteobacteria</taxon>
        <taxon>Rhodospirillales</taxon>
        <taxon>Rhodospirillaceae</taxon>
        <taxon>Inquilinus</taxon>
    </lineage>
</organism>
<dbReference type="FunFam" id="3.30.565.10:FF:000010">
    <property type="entry name" value="Sensor histidine kinase RcsC"/>
    <property type="match status" value="1"/>
</dbReference>
<comment type="catalytic activity">
    <reaction evidence="1">
        <text>ATP + protein L-histidine = ADP + protein N-phospho-L-histidine.</text>
        <dbReference type="EC" id="2.7.13.3"/>
    </reaction>
</comment>
<accession>A0A211ZND0</accession>
<dbReference type="InterPro" id="IPR004358">
    <property type="entry name" value="Sig_transdc_His_kin-like_C"/>
</dbReference>
<dbReference type="PROSITE" id="PS50109">
    <property type="entry name" value="HIS_KIN"/>
    <property type="match status" value="1"/>
</dbReference>
<evidence type="ECO:0000256" key="5">
    <source>
        <dbReference type="ARBA" id="ARBA00022679"/>
    </source>
</evidence>
<dbReference type="SMART" id="SM00220">
    <property type="entry name" value="S_TKc"/>
    <property type="match status" value="1"/>
</dbReference>
<dbReference type="SMART" id="SM00387">
    <property type="entry name" value="HATPase_c"/>
    <property type="match status" value="1"/>
</dbReference>
<feature type="coiled-coil region" evidence="15">
    <location>
        <begin position="1507"/>
        <end position="1548"/>
    </location>
</feature>
<dbReference type="CDD" id="cd14014">
    <property type="entry name" value="STKc_PknB_like"/>
    <property type="match status" value="1"/>
</dbReference>
<evidence type="ECO:0000256" key="1">
    <source>
        <dbReference type="ARBA" id="ARBA00000085"/>
    </source>
</evidence>
<dbReference type="SUPFAM" id="SSF52540">
    <property type="entry name" value="P-loop containing nucleoside triphosphate hydrolases"/>
    <property type="match status" value="1"/>
</dbReference>
<keyword evidence="21" id="KW-1185">Reference proteome</keyword>
<comment type="caution">
    <text evidence="20">The sequence shown here is derived from an EMBL/GenBank/DDBJ whole genome shotgun (WGS) entry which is preliminary data.</text>
</comment>
<evidence type="ECO:0000259" key="18">
    <source>
        <dbReference type="PROSITE" id="PS50110"/>
    </source>
</evidence>
<dbReference type="InterPro" id="IPR005467">
    <property type="entry name" value="His_kinase_dom"/>
</dbReference>
<reference evidence="21" key="1">
    <citation type="submission" date="2017-05" db="EMBL/GenBank/DDBJ databases">
        <authorList>
            <person name="Macchi M."/>
            <person name="Festa S."/>
            <person name="Coppotelli B.M."/>
            <person name="Morelli I.S."/>
        </authorList>
    </citation>
    <scope>NUCLEOTIDE SEQUENCE [LARGE SCALE GENOMIC DNA]</scope>
    <source>
        <strain evidence="21">I</strain>
    </source>
</reference>
<evidence type="ECO:0000256" key="12">
    <source>
        <dbReference type="ARBA" id="ARBA00023136"/>
    </source>
</evidence>
<keyword evidence="12" id="KW-0472">Membrane</keyword>
<dbReference type="Pfam" id="PF02518">
    <property type="entry name" value="HATPase_c"/>
    <property type="match status" value="1"/>
</dbReference>
<dbReference type="InterPro" id="IPR036641">
    <property type="entry name" value="HPT_dom_sf"/>
</dbReference>
<keyword evidence="8" id="KW-0418">Kinase</keyword>
<dbReference type="Gene3D" id="3.30.565.10">
    <property type="entry name" value="Histidine kinase-like ATPase, C-terminal domain"/>
    <property type="match status" value="1"/>
</dbReference>
<name>A0A211ZND0_9PROT</name>